<dbReference type="InterPro" id="IPR001343">
    <property type="entry name" value="Hemolysn_Ca-bd"/>
</dbReference>
<sequence length="260" mass="26113">MAFLPGTRRNDTLHGTADGDCILAGAGHDLILGDGPDGPRPAIFPEPPSGPAPKGNMIGAGAGNDTVYAGYGADMVHGGHGDDLLLGWGVLASGSSHAEAYARDADGSDILFGGAGADTIRGGGGNDLLAGGAGDDRLEGGVGADTLIGGAGADVFVFGALDARARIMTYDTPGDVIVDFTPGEDRLDLSAFAACLPGVPVDVLAETGFTDPARLQVRSVFDGSNTQVEIHLPGSASLGVDARITLLGEHHLTARDVIFA</sequence>
<dbReference type="InterPro" id="IPR050557">
    <property type="entry name" value="RTX_toxin/Mannuronan_C5-epim"/>
</dbReference>
<evidence type="ECO:0000313" key="7">
    <source>
        <dbReference type="EMBL" id="MCB4824425.1"/>
    </source>
</evidence>
<evidence type="ECO:0000256" key="3">
    <source>
        <dbReference type="ARBA" id="ARBA00022525"/>
    </source>
</evidence>
<name>A0A9X1LCQ9_9PROT</name>
<accession>A0A9X1LCQ9</accession>
<proteinExistence type="predicted"/>
<organism evidence="7 8">
    <name type="scientific">Roseicella aerolata</name>
    <dbReference type="NCBI Taxonomy" id="2883479"/>
    <lineage>
        <taxon>Bacteria</taxon>
        <taxon>Pseudomonadati</taxon>
        <taxon>Pseudomonadota</taxon>
        <taxon>Alphaproteobacteria</taxon>
        <taxon>Acetobacterales</taxon>
        <taxon>Roseomonadaceae</taxon>
        <taxon>Roseicella</taxon>
    </lineage>
</organism>
<dbReference type="PANTHER" id="PTHR38340">
    <property type="entry name" value="S-LAYER PROTEIN"/>
    <property type="match status" value="1"/>
</dbReference>
<dbReference type="Gene3D" id="2.150.10.10">
    <property type="entry name" value="Serralysin-like metalloprotease, C-terminal"/>
    <property type="match status" value="2"/>
</dbReference>
<dbReference type="InterPro" id="IPR013858">
    <property type="entry name" value="Peptidase_M10B_C"/>
</dbReference>
<dbReference type="EMBL" id="JAJAQI010000042">
    <property type="protein sequence ID" value="MCB4824425.1"/>
    <property type="molecule type" value="Genomic_DNA"/>
</dbReference>
<dbReference type="PRINTS" id="PR00313">
    <property type="entry name" value="CABNDNGRPT"/>
</dbReference>
<evidence type="ECO:0000256" key="4">
    <source>
        <dbReference type="ARBA" id="ARBA00022737"/>
    </source>
</evidence>
<keyword evidence="3" id="KW-0964">Secreted</keyword>
<dbReference type="GO" id="GO:0005615">
    <property type="term" value="C:extracellular space"/>
    <property type="evidence" value="ECO:0007669"/>
    <property type="project" value="InterPro"/>
</dbReference>
<evidence type="ECO:0000256" key="1">
    <source>
        <dbReference type="ARBA" id="ARBA00001913"/>
    </source>
</evidence>
<dbReference type="GO" id="GO:0005509">
    <property type="term" value="F:calcium ion binding"/>
    <property type="evidence" value="ECO:0007669"/>
    <property type="project" value="InterPro"/>
</dbReference>
<gene>
    <name evidence="7" type="ORF">LHA35_22085</name>
</gene>
<reference evidence="7" key="1">
    <citation type="submission" date="2021-10" db="EMBL/GenBank/DDBJ databases">
        <title>Roseicella aerolatum sp. nov., isolated from aerosols of e-waste dismantling site.</title>
        <authorList>
            <person name="Qin T."/>
        </authorList>
    </citation>
    <scope>NUCLEOTIDE SEQUENCE</scope>
    <source>
        <strain evidence="7">GB24</strain>
    </source>
</reference>
<dbReference type="InterPro" id="IPR011049">
    <property type="entry name" value="Serralysin-like_metalloprot_C"/>
</dbReference>
<keyword evidence="4" id="KW-0677">Repeat</keyword>
<comment type="subcellular location">
    <subcellularLocation>
        <location evidence="2">Secreted</location>
    </subcellularLocation>
</comment>
<evidence type="ECO:0000256" key="5">
    <source>
        <dbReference type="SAM" id="MobiDB-lite"/>
    </source>
</evidence>
<comment type="cofactor">
    <cofactor evidence="1">
        <name>Ca(2+)</name>
        <dbReference type="ChEBI" id="CHEBI:29108"/>
    </cofactor>
</comment>
<dbReference type="InterPro" id="IPR018511">
    <property type="entry name" value="Hemolysin-typ_Ca-bd_CS"/>
</dbReference>
<keyword evidence="8" id="KW-1185">Reference proteome</keyword>
<evidence type="ECO:0000259" key="6">
    <source>
        <dbReference type="Pfam" id="PF08548"/>
    </source>
</evidence>
<dbReference type="Proteomes" id="UP001139311">
    <property type="component" value="Unassembled WGS sequence"/>
</dbReference>
<feature type="domain" description="Peptidase M10 serralysin C-terminal" evidence="6">
    <location>
        <begin position="139"/>
        <end position="258"/>
    </location>
</feature>
<protein>
    <submittedName>
        <fullName evidence="7">M10 family metallopeptidase C-terminal domain-containing protein</fullName>
    </submittedName>
</protein>
<feature type="compositionally biased region" description="Pro residues" evidence="5">
    <location>
        <begin position="38"/>
        <end position="51"/>
    </location>
</feature>
<dbReference type="PANTHER" id="PTHR38340:SF1">
    <property type="entry name" value="S-LAYER PROTEIN"/>
    <property type="match status" value="1"/>
</dbReference>
<dbReference type="Pfam" id="PF08548">
    <property type="entry name" value="Peptidase_M10_C"/>
    <property type="match status" value="1"/>
</dbReference>
<comment type="caution">
    <text evidence="7">The sequence shown here is derived from an EMBL/GenBank/DDBJ whole genome shotgun (WGS) entry which is preliminary data.</text>
</comment>
<evidence type="ECO:0000313" key="8">
    <source>
        <dbReference type="Proteomes" id="UP001139311"/>
    </source>
</evidence>
<dbReference type="Pfam" id="PF00353">
    <property type="entry name" value="HemolysinCabind"/>
    <property type="match status" value="3"/>
</dbReference>
<dbReference type="SUPFAM" id="SSF51120">
    <property type="entry name" value="beta-Roll"/>
    <property type="match status" value="1"/>
</dbReference>
<dbReference type="PROSITE" id="PS00330">
    <property type="entry name" value="HEMOLYSIN_CALCIUM"/>
    <property type="match status" value="3"/>
</dbReference>
<evidence type="ECO:0000256" key="2">
    <source>
        <dbReference type="ARBA" id="ARBA00004613"/>
    </source>
</evidence>
<dbReference type="RefSeq" id="WP_226612103.1">
    <property type="nucleotide sequence ID" value="NZ_JAJAQI010000042.1"/>
</dbReference>
<feature type="region of interest" description="Disordered" evidence="5">
    <location>
        <begin position="34"/>
        <end position="58"/>
    </location>
</feature>
<dbReference type="AlphaFoldDB" id="A0A9X1LCQ9"/>